<evidence type="ECO:0000256" key="1">
    <source>
        <dbReference type="ARBA" id="ARBA00009431"/>
    </source>
</evidence>
<evidence type="ECO:0000256" key="3">
    <source>
        <dbReference type="ARBA" id="ARBA00022670"/>
    </source>
</evidence>
<dbReference type="EC" id="3.4.16.-" evidence="6"/>
<reference evidence="7" key="1">
    <citation type="submission" date="2022-09" db="EMBL/GenBank/DDBJ databases">
        <title>Fusarium specimens isolated from Avocado Roots.</title>
        <authorList>
            <person name="Stajich J."/>
            <person name="Roper C."/>
            <person name="Heimlech-Rivalta G."/>
        </authorList>
    </citation>
    <scope>NUCLEOTIDE SEQUENCE</scope>
    <source>
        <strain evidence="7">CF00136</strain>
    </source>
</reference>
<protein>
    <recommendedName>
        <fullName evidence="6">Carboxypeptidase</fullName>
        <ecNumber evidence="6">3.4.16.-</ecNumber>
    </recommendedName>
</protein>
<dbReference type="InterPro" id="IPR018202">
    <property type="entry name" value="Ser_caboxypep_ser_AS"/>
</dbReference>
<dbReference type="PANTHER" id="PTHR11802:SF432">
    <property type="entry name" value="Y, PUTATIVE-RELATED"/>
    <property type="match status" value="1"/>
</dbReference>
<evidence type="ECO:0000256" key="4">
    <source>
        <dbReference type="ARBA" id="ARBA00022801"/>
    </source>
</evidence>
<dbReference type="Pfam" id="PF00450">
    <property type="entry name" value="Peptidase_S10"/>
    <property type="match status" value="1"/>
</dbReference>
<dbReference type="PROSITE" id="PS00131">
    <property type="entry name" value="CARBOXYPEPT_SER_SER"/>
    <property type="match status" value="1"/>
</dbReference>
<dbReference type="GO" id="GO:0006508">
    <property type="term" value="P:proteolysis"/>
    <property type="evidence" value="ECO:0007669"/>
    <property type="project" value="UniProtKB-KW"/>
</dbReference>
<evidence type="ECO:0000256" key="5">
    <source>
        <dbReference type="ARBA" id="ARBA00023180"/>
    </source>
</evidence>
<evidence type="ECO:0000256" key="2">
    <source>
        <dbReference type="ARBA" id="ARBA00022645"/>
    </source>
</evidence>
<dbReference type="InterPro" id="IPR029058">
    <property type="entry name" value="AB_hydrolase_fold"/>
</dbReference>
<dbReference type="Gene3D" id="3.40.50.1820">
    <property type="entry name" value="alpha/beta hydrolase"/>
    <property type="match status" value="1"/>
</dbReference>
<evidence type="ECO:0000313" key="8">
    <source>
        <dbReference type="Proteomes" id="UP001152049"/>
    </source>
</evidence>
<accession>A0A9W8RYE0</accession>
<keyword evidence="3 6" id="KW-0645">Protease</keyword>
<organism evidence="7 8">
    <name type="scientific">Fusarium torreyae</name>
    <dbReference type="NCBI Taxonomy" id="1237075"/>
    <lineage>
        <taxon>Eukaryota</taxon>
        <taxon>Fungi</taxon>
        <taxon>Dikarya</taxon>
        <taxon>Ascomycota</taxon>
        <taxon>Pezizomycotina</taxon>
        <taxon>Sordariomycetes</taxon>
        <taxon>Hypocreomycetidae</taxon>
        <taxon>Hypocreales</taxon>
        <taxon>Nectriaceae</taxon>
        <taxon>Fusarium</taxon>
    </lineage>
</organism>
<dbReference type="EMBL" id="JAOQAZ010000014">
    <property type="protein sequence ID" value="KAJ4259554.1"/>
    <property type="molecule type" value="Genomic_DNA"/>
</dbReference>
<dbReference type="OrthoDB" id="443318at2759"/>
<sequence length="327" mass="36971">MDQFLRQFMIAYPELADRDFYIAGESYGGSWVPALAATILRSQGSSHKDLQVQRESEQIIAGPVESLSGKPQINLKGVMIGNGLVRRSIQNIGFFETVCSGPDSLFNSSQCQEWAPRAMWCETHLSVCETEGMNSAVCKDAEAKCSAIGNVVVNDLHRNPYDFRQRCEDPDNCYPEMEHINEYLNRTDIKAALGVPQDVPFQGISFDVLKQWEKVGDLWRSSDEYVNYLLESNIRVLIYVGDKDLYCNAAGMRLLVDRGLYWHGQPFIRFRELSPWYVGSKQTGRWKSYEPLTYAEISDAGHLSPFDKPREALTLINSWIQGGLTAA</sequence>
<comment type="similarity">
    <text evidence="1 6">Belongs to the peptidase S10 family.</text>
</comment>
<gene>
    <name evidence="7" type="ORF">NW762_007483</name>
</gene>
<keyword evidence="2 6" id="KW-0121">Carboxypeptidase</keyword>
<evidence type="ECO:0000313" key="7">
    <source>
        <dbReference type="EMBL" id="KAJ4259554.1"/>
    </source>
</evidence>
<dbReference type="SUPFAM" id="SSF53474">
    <property type="entry name" value="alpha/beta-Hydrolases"/>
    <property type="match status" value="1"/>
</dbReference>
<dbReference type="PRINTS" id="PR00724">
    <property type="entry name" value="CRBOXYPTASEC"/>
</dbReference>
<dbReference type="GO" id="GO:0004185">
    <property type="term" value="F:serine-type carboxypeptidase activity"/>
    <property type="evidence" value="ECO:0007669"/>
    <property type="project" value="UniProtKB-UniRule"/>
</dbReference>
<keyword evidence="8" id="KW-1185">Reference proteome</keyword>
<comment type="caution">
    <text evidence="7">The sequence shown here is derived from an EMBL/GenBank/DDBJ whole genome shotgun (WGS) entry which is preliminary data.</text>
</comment>
<keyword evidence="5" id="KW-0325">Glycoprotein</keyword>
<evidence type="ECO:0000256" key="6">
    <source>
        <dbReference type="RuleBase" id="RU361156"/>
    </source>
</evidence>
<dbReference type="InterPro" id="IPR001563">
    <property type="entry name" value="Peptidase_S10"/>
</dbReference>
<dbReference type="Proteomes" id="UP001152049">
    <property type="component" value="Unassembled WGS sequence"/>
</dbReference>
<keyword evidence="4 6" id="KW-0378">Hydrolase</keyword>
<dbReference type="GO" id="GO:0000324">
    <property type="term" value="C:fungal-type vacuole"/>
    <property type="evidence" value="ECO:0007669"/>
    <property type="project" value="TreeGrafter"/>
</dbReference>
<proteinExistence type="inferred from homology"/>
<name>A0A9W8RYE0_9HYPO</name>
<dbReference type="PANTHER" id="PTHR11802">
    <property type="entry name" value="SERINE PROTEASE FAMILY S10 SERINE CARBOXYPEPTIDASE"/>
    <property type="match status" value="1"/>
</dbReference>
<dbReference type="AlphaFoldDB" id="A0A9W8RYE0"/>